<name>A0AAD5SK69_9FUNG</name>
<reference evidence="3" key="1">
    <citation type="submission" date="2020-05" db="EMBL/GenBank/DDBJ databases">
        <title>Phylogenomic resolution of chytrid fungi.</title>
        <authorList>
            <person name="Stajich J.E."/>
            <person name="Amses K."/>
            <person name="Simmons R."/>
            <person name="Seto K."/>
            <person name="Myers J."/>
            <person name="Bonds A."/>
            <person name="Quandt C.A."/>
            <person name="Barry K."/>
            <person name="Liu P."/>
            <person name="Grigoriev I."/>
            <person name="Longcore J.E."/>
            <person name="James T.Y."/>
        </authorList>
    </citation>
    <scope>NUCLEOTIDE SEQUENCE</scope>
    <source>
        <strain evidence="3">JEL0318</strain>
    </source>
</reference>
<dbReference type="EMBL" id="JADGJD010000006">
    <property type="protein sequence ID" value="KAJ3057295.1"/>
    <property type="molecule type" value="Genomic_DNA"/>
</dbReference>
<dbReference type="Proteomes" id="UP001212841">
    <property type="component" value="Unassembled WGS sequence"/>
</dbReference>
<dbReference type="Gene3D" id="3.90.190.10">
    <property type="entry name" value="Protein tyrosine phosphatase superfamily"/>
    <property type="match status" value="1"/>
</dbReference>
<dbReference type="InterPro" id="IPR026893">
    <property type="entry name" value="Tyr/Ser_Pase_IphP-type"/>
</dbReference>
<comment type="caution">
    <text evidence="3">The sequence shown here is derived from an EMBL/GenBank/DDBJ whole genome shotgun (WGS) entry which is preliminary data.</text>
</comment>
<keyword evidence="4" id="KW-1185">Reference proteome</keyword>
<proteinExistence type="predicted"/>
<evidence type="ECO:0000313" key="4">
    <source>
        <dbReference type="Proteomes" id="UP001212841"/>
    </source>
</evidence>
<evidence type="ECO:0000256" key="1">
    <source>
        <dbReference type="SAM" id="MobiDB-lite"/>
    </source>
</evidence>
<feature type="compositionally biased region" description="Polar residues" evidence="1">
    <location>
        <begin position="1"/>
        <end position="10"/>
    </location>
</feature>
<gene>
    <name evidence="3" type="ORF">HK097_009248</name>
</gene>
<organism evidence="3 4">
    <name type="scientific">Rhizophlyctis rosea</name>
    <dbReference type="NCBI Taxonomy" id="64517"/>
    <lineage>
        <taxon>Eukaryota</taxon>
        <taxon>Fungi</taxon>
        <taxon>Fungi incertae sedis</taxon>
        <taxon>Chytridiomycota</taxon>
        <taxon>Chytridiomycota incertae sedis</taxon>
        <taxon>Chytridiomycetes</taxon>
        <taxon>Rhizophlyctidales</taxon>
        <taxon>Rhizophlyctidaceae</taxon>
        <taxon>Rhizophlyctis</taxon>
    </lineage>
</organism>
<dbReference type="Pfam" id="PF13350">
    <property type="entry name" value="Y_phosphatase3"/>
    <property type="match status" value="1"/>
</dbReference>
<dbReference type="InterPro" id="IPR000387">
    <property type="entry name" value="Tyr_Pase_dom"/>
</dbReference>
<dbReference type="SUPFAM" id="SSF52799">
    <property type="entry name" value="(Phosphotyrosine protein) phosphatases II"/>
    <property type="match status" value="1"/>
</dbReference>
<dbReference type="PROSITE" id="PS50056">
    <property type="entry name" value="TYR_PHOSPHATASE_2"/>
    <property type="match status" value="1"/>
</dbReference>
<dbReference type="InterPro" id="IPR029021">
    <property type="entry name" value="Prot-tyrosine_phosphatase-like"/>
</dbReference>
<dbReference type="PANTHER" id="PTHR31126">
    <property type="entry name" value="TYROSINE-PROTEIN PHOSPHATASE"/>
    <property type="match status" value="1"/>
</dbReference>
<evidence type="ECO:0000259" key="2">
    <source>
        <dbReference type="PROSITE" id="PS50056"/>
    </source>
</evidence>
<dbReference type="AlphaFoldDB" id="A0AAD5SK69"/>
<dbReference type="PROSITE" id="PS00383">
    <property type="entry name" value="TYR_PHOSPHATASE_1"/>
    <property type="match status" value="1"/>
</dbReference>
<protein>
    <recommendedName>
        <fullName evidence="2">Tyrosine specific protein phosphatases domain-containing protein</fullName>
    </recommendedName>
</protein>
<dbReference type="InterPro" id="IPR016130">
    <property type="entry name" value="Tyr_Pase_AS"/>
</dbReference>
<evidence type="ECO:0000313" key="3">
    <source>
        <dbReference type="EMBL" id="KAJ3057295.1"/>
    </source>
</evidence>
<dbReference type="GO" id="GO:0004721">
    <property type="term" value="F:phosphoprotein phosphatase activity"/>
    <property type="evidence" value="ECO:0007669"/>
    <property type="project" value="InterPro"/>
</dbReference>
<feature type="region of interest" description="Disordered" evidence="1">
    <location>
        <begin position="1"/>
        <end position="28"/>
    </location>
</feature>
<accession>A0AAD5SK69</accession>
<dbReference type="PANTHER" id="PTHR31126:SF1">
    <property type="entry name" value="TYROSINE SPECIFIC PROTEIN PHOSPHATASES DOMAIN-CONTAINING PROTEIN"/>
    <property type="match status" value="1"/>
</dbReference>
<feature type="domain" description="Tyrosine specific protein phosphatases" evidence="2">
    <location>
        <begin position="205"/>
        <end position="236"/>
    </location>
</feature>
<sequence>MPPNHTTSQIPLVEDDSSDEEPLIQQGPHDGTVYAFTGVPNFRDAVENKITENGRPLRSRMLFRCATMDEASEADVNTIVKELDIHTVIDLRSSGESRAIHTAQHAIEGIPKVAEHYQLSPEPPIPDRFMSSPSRKRFTIDFMQRLRRYIWGSLDICTKLTFLALSLVCQHNAARRLVIQNSFLSRDGLYGLNKAILDQCGRDIKLIMDILAHDQNYPVLIHCTAGKDRTGLTIALVHGLLGVKRDQIVADYTRSKDCLKSHMGRMVAEMGKHGMSEEFTGCPPEVMERTLRYIDAQFGSTENYLESVGVGLDEQEKIRRILQTGPAV</sequence>
<feature type="compositionally biased region" description="Acidic residues" evidence="1">
    <location>
        <begin position="13"/>
        <end position="22"/>
    </location>
</feature>